<evidence type="ECO:0000256" key="1">
    <source>
        <dbReference type="ARBA" id="ARBA00004123"/>
    </source>
</evidence>
<keyword evidence="2" id="KW-0539">Nucleus</keyword>
<sequence>MEVLSKVQVFADKVIFAQSKYLEVWMTIADLEASEELKRLQSAAFEKIVNAVTAQGIDSQKNKNIIFCVAKLLHISEDEYAAQTQRASQDMHLNEIASFGLRDSYSSHAHHGSKHKAK</sequence>
<comment type="subcellular location">
    <subcellularLocation>
        <location evidence="1">Nucleus</location>
    </subcellularLocation>
</comment>
<evidence type="ECO:0000256" key="2">
    <source>
        <dbReference type="ARBA" id="ARBA00023242"/>
    </source>
</evidence>
<dbReference type="InterPro" id="IPR036142">
    <property type="entry name" value="ENT_dom-like_sf"/>
</dbReference>
<dbReference type="EMBL" id="SNRW01005224">
    <property type="protein sequence ID" value="KAA6385539.1"/>
    <property type="molecule type" value="Genomic_DNA"/>
</dbReference>
<accession>A0A5J4VT01</accession>
<reference evidence="4 5" key="1">
    <citation type="submission" date="2019-03" db="EMBL/GenBank/DDBJ databases">
        <title>Single cell metagenomics reveals metabolic interactions within the superorganism composed of flagellate Streblomastix strix and complex community of Bacteroidetes bacteria on its surface.</title>
        <authorList>
            <person name="Treitli S.C."/>
            <person name="Kolisko M."/>
            <person name="Husnik F."/>
            <person name="Keeling P."/>
            <person name="Hampl V."/>
        </authorList>
    </citation>
    <scope>NUCLEOTIDE SEQUENCE [LARGE SCALE GENOMIC DNA]</scope>
    <source>
        <strain evidence="4">ST1C</strain>
    </source>
</reference>
<gene>
    <name evidence="4" type="ORF">EZS28_018935</name>
</gene>
<evidence type="ECO:0000259" key="3">
    <source>
        <dbReference type="Pfam" id="PF03735"/>
    </source>
</evidence>
<name>A0A5J4VT01_9EUKA</name>
<dbReference type="Gene3D" id="1.10.1240.40">
    <property type="entry name" value="ENT domain"/>
    <property type="match status" value="1"/>
</dbReference>
<evidence type="ECO:0000313" key="4">
    <source>
        <dbReference type="EMBL" id="KAA6385539.1"/>
    </source>
</evidence>
<dbReference type="SUPFAM" id="SSF158639">
    <property type="entry name" value="ENT-like"/>
    <property type="match status" value="1"/>
</dbReference>
<proteinExistence type="predicted"/>
<dbReference type="InterPro" id="IPR005491">
    <property type="entry name" value="ENT_dom"/>
</dbReference>
<evidence type="ECO:0000313" key="5">
    <source>
        <dbReference type="Proteomes" id="UP000324800"/>
    </source>
</evidence>
<dbReference type="Pfam" id="PF03735">
    <property type="entry name" value="ENT"/>
    <property type="match status" value="1"/>
</dbReference>
<protein>
    <recommendedName>
        <fullName evidence="3">ENT domain-containing protein</fullName>
    </recommendedName>
</protein>
<dbReference type="GO" id="GO:0005634">
    <property type="term" value="C:nucleus"/>
    <property type="evidence" value="ECO:0007669"/>
    <property type="project" value="UniProtKB-SubCell"/>
</dbReference>
<dbReference type="Proteomes" id="UP000324800">
    <property type="component" value="Unassembled WGS sequence"/>
</dbReference>
<dbReference type="AlphaFoldDB" id="A0A5J4VT01"/>
<comment type="caution">
    <text evidence="4">The sequence shown here is derived from an EMBL/GenBank/DDBJ whole genome shotgun (WGS) entry which is preliminary data.</text>
</comment>
<organism evidence="4 5">
    <name type="scientific">Streblomastix strix</name>
    <dbReference type="NCBI Taxonomy" id="222440"/>
    <lineage>
        <taxon>Eukaryota</taxon>
        <taxon>Metamonada</taxon>
        <taxon>Preaxostyla</taxon>
        <taxon>Oxymonadida</taxon>
        <taxon>Streblomastigidae</taxon>
        <taxon>Streblomastix</taxon>
    </lineage>
</organism>
<feature type="domain" description="ENT" evidence="3">
    <location>
        <begin position="35"/>
        <end position="98"/>
    </location>
</feature>